<keyword evidence="6" id="KW-0804">Transcription</keyword>
<dbReference type="InterPro" id="IPR036977">
    <property type="entry name" value="DNA_primase_Znf_CHC2"/>
</dbReference>
<keyword evidence="5" id="KW-0235">DNA replication</keyword>
<evidence type="ECO:0000256" key="2">
    <source>
        <dbReference type="ARBA" id="ARBA00022515"/>
    </source>
</evidence>
<dbReference type="Proteomes" id="UP000194003">
    <property type="component" value="Unassembled WGS sequence"/>
</dbReference>
<keyword evidence="10" id="KW-1185">Reference proteome</keyword>
<dbReference type="SUPFAM" id="SSF57783">
    <property type="entry name" value="Zinc beta-ribbon"/>
    <property type="match status" value="1"/>
</dbReference>
<evidence type="ECO:0000256" key="3">
    <source>
        <dbReference type="ARBA" id="ARBA00022679"/>
    </source>
</evidence>
<keyword evidence="4" id="KW-0548">Nucleotidyltransferase</keyword>
<evidence type="ECO:0000256" key="5">
    <source>
        <dbReference type="ARBA" id="ARBA00022705"/>
    </source>
</evidence>
<dbReference type="GO" id="GO:1990077">
    <property type="term" value="C:primosome complex"/>
    <property type="evidence" value="ECO:0007669"/>
    <property type="project" value="UniProtKB-KW"/>
</dbReference>
<dbReference type="InterPro" id="IPR055570">
    <property type="entry name" value="DUF7146"/>
</dbReference>
<sequence length="399" mass="42488">MDGESAPGGAVTANEMAPRRCNASRPVLRKGGTAMSSLPHPNRARDTGNRPPPRTFDAADVKAAAAGRWGEVYAQLAPELAEAMAKPTRHHPCPVHGGKDGFRLFGDWRESGGCVCATCGPRHDGFATLQWLRGWDFPEALARVAEVSGLDHTAPRPVVRPARVTPPPAPTPDREIQRAIADEWAEAVGLDHPAAAPVRRYLEARGLGEAMPLSPALRCDPRATYWEDGRKAGEFPAMIGRVVDAQGRHVGNHRTFLSLDGRKAPVRDAKKLTRGVFPGAFSGAAIQLFPLDGSGVLGVCEGIETALSVRLGAGMPCWAAISASGLASFEPPPGVQAVHIWADLDRSGAGQEAATKLVERLRHRMAVVVHLPPGEIPEGSKSLDWLDIFNQEAGHGQAI</sequence>
<evidence type="ECO:0000256" key="1">
    <source>
        <dbReference type="ARBA" id="ARBA00022478"/>
    </source>
</evidence>
<dbReference type="GO" id="GO:0003677">
    <property type="term" value="F:DNA binding"/>
    <property type="evidence" value="ECO:0007669"/>
    <property type="project" value="InterPro"/>
</dbReference>
<name>A0A1Y2K250_9PROT</name>
<dbReference type="STRING" id="1434232.MAIT1_00913"/>
<accession>A0A1Y2K250</accession>
<reference evidence="9 10" key="1">
    <citation type="journal article" date="2016" name="BMC Genomics">
        <title>Combined genomic and structural analyses of a cultured magnetotactic bacterium reveals its niche adaptation to a dynamic environment.</title>
        <authorList>
            <person name="Araujo A.C."/>
            <person name="Morillo V."/>
            <person name="Cypriano J."/>
            <person name="Teixeira L.C."/>
            <person name="Leao P."/>
            <person name="Lyra S."/>
            <person name="Almeida L.G."/>
            <person name="Bazylinski D.A."/>
            <person name="Vasconcellos A.T."/>
            <person name="Abreu F."/>
            <person name="Lins U."/>
        </authorList>
    </citation>
    <scope>NUCLEOTIDE SEQUENCE [LARGE SCALE GENOMIC DNA]</scope>
    <source>
        <strain evidence="9 10">IT-1</strain>
    </source>
</reference>
<dbReference type="SMART" id="SM00778">
    <property type="entry name" value="Prim_Zn_Ribbon"/>
    <property type="match status" value="1"/>
</dbReference>
<dbReference type="Pfam" id="PF13362">
    <property type="entry name" value="Toprim_3"/>
    <property type="match status" value="1"/>
</dbReference>
<organism evidence="9 10">
    <name type="scientific">Magnetofaba australis IT-1</name>
    <dbReference type="NCBI Taxonomy" id="1434232"/>
    <lineage>
        <taxon>Bacteria</taxon>
        <taxon>Pseudomonadati</taxon>
        <taxon>Pseudomonadota</taxon>
        <taxon>Magnetococcia</taxon>
        <taxon>Magnetococcales</taxon>
        <taxon>Magnetococcaceae</taxon>
        <taxon>Magnetofaba</taxon>
    </lineage>
</organism>
<dbReference type="GO" id="GO:0004386">
    <property type="term" value="F:helicase activity"/>
    <property type="evidence" value="ECO:0007669"/>
    <property type="project" value="InterPro"/>
</dbReference>
<evidence type="ECO:0000256" key="6">
    <source>
        <dbReference type="ARBA" id="ARBA00023163"/>
    </source>
</evidence>
<dbReference type="AlphaFoldDB" id="A0A1Y2K250"/>
<dbReference type="GO" id="GO:0016779">
    <property type="term" value="F:nucleotidyltransferase activity"/>
    <property type="evidence" value="ECO:0007669"/>
    <property type="project" value="UniProtKB-KW"/>
</dbReference>
<keyword evidence="2" id="KW-0639">Primosome</keyword>
<proteinExistence type="predicted"/>
<dbReference type="Pfam" id="PF23639">
    <property type="entry name" value="DUF7146"/>
    <property type="match status" value="1"/>
</dbReference>
<dbReference type="InterPro" id="IPR013237">
    <property type="entry name" value="Phage_T7_Gp4_N"/>
</dbReference>
<dbReference type="GO" id="GO:0000428">
    <property type="term" value="C:DNA-directed RNA polymerase complex"/>
    <property type="evidence" value="ECO:0007669"/>
    <property type="project" value="UniProtKB-KW"/>
</dbReference>
<gene>
    <name evidence="9" type="ORF">MAIT1_00913</name>
</gene>
<feature type="region of interest" description="Disordered" evidence="7">
    <location>
        <begin position="1"/>
        <end position="55"/>
    </location>
</feature>
<feature type="domain" description="DNA primase/helicase Gp4 N-terminal Bacteriophage T7-like" evidence="8">
    <location>
        <begin position="88"/>
        <end position="126"/>
    </location>
</feature>
<dbReference type="Gene3D" id="3.90.580.10">
    <property type="entry name" value="Zinc finger, CHC2-type domain"/>
    <property type="match status" value="1"/>
</dbReference>
<dbReference type="Pfam" id="PF08273">
    <property type="entry name" value="Zn_Ribbon_Prim"/>
    <property type="match status" value="1"/>
</dbReference>
<evidence type="ECO:0000313" key="9">
    <source>
        <dbReference type="EMBL" id="OSM00401.1"/>
    </source>
</evidence>
<keyword evidence="1" id="KW-0240">DNA-directed RNA polymerase</keyword>
<evidence type="ECO:0000256" key="4">
    <source>
        <dbReference type="ARBA" id="ARBA00022695"/>
    </source>
</evidence>
<comment type="caution">
    <text evidence="9">The sequence shown here is derived from an EMBL/GenBank/DDBJ whole genome shotgun (WGS) entry which is preliminary data.</text>
</comment>
<dbReference type="GO" id="GO:0006269">
    <property type="term" value="P:DNA replication, synthesis of primer"/>
    <property type="evidence" value="ECO:0007669"/>
    <property type="project" value="UniProtKB-KW"/>
</dbReference>
<evidence type="ECO:0000256" key="7">
    <source>
        <dbReference type="SAM" id="MobiDB-lite"/>
    </source>
</evidence>
<evidence type="ECO:0000259" key="8">
    <source>
        <dbReference type="SMART" id="SM00778"/>
    </source>
</evidence>
<evidence type="ECO:0000313" key="10">
    <source>
        <dbReference type="Proteomes" id="UP000194003"/>
    </source>
</evidence>
<dbReference type="InterPro" id="IPR006171">
    <property type="entry name" value="TOPRIM_dom"/>
</dbReference>
<protein>
    <submittedName>
        <fullName evidence="9">Putative phage P4 alpha zinc-binding domain-containing protein</fullName>
    </submittedName>
</protein>
<dbReference type="EMBL" id="LVJN01000021">
    <property type="protein sequence ID" value="OSM00401.1"/>
    <property type="molecule type" value="Genomic_DNA"/>
</dbReference>
<dbReference type="GO" id="GO:0008270">
    <property type="term" value="F:zinc ion binding"/>
    <property type="evidence" value="ECO:0007669"/>
    <property type="project" value="InterPro"/>
</dbReference>
<keyword evidence="3" id="KW-0808">Transferase</keyword>